<evidence type="ECO:0000256" key="4">
    <source>
        <dbReference type="ARBA" id="ARBA00022741"/>
    </source>
</evidence>
<dbReference type="PIRSF" id="PIRSF000728">
    <property type="entry name" value="NAGK"/>
    <property type="match status" value="1"/>
</dbReference>
<evidence type="ECO:0000256" key="2">
    <source>
        <dbReference type="ARBA" id="ARBA00022605"/>
    </source>
</evidence>
<dbReference type="InterPro" id="IPR001048">
    <property type="entry name" value="Asp/Glu/Uridylate_kinase"/>
</dbReference>
<evidence type="ECO:0000256" key="6">
    <source>
        <dbReference type="ARBA" id="ARBA00022840"/>
    </source>
</evidence>
<name>A0ABX7NN65_9BACT</name>
<dbReference type="RefSeq" id="WP_206721462.1">
    <property type="nucleotide sequence ID" value="NZ_CP071090.1"/>
</dbReference>
<keyword evidence="3" id="KW-0808">Transferase</keyword>
<gene>
    <name evidence="11" type="ORF">JY651_31955</name>
</gene>
<dbReference type="PANTHER" id="PTHR23342:SF20">
    <property type="entry name" value="[LYSW]-AMINOADIPATE KINASE"/>
    <property type="match status" value="1"/>
</dbReference>
<organism evidence="11 12">
    <name type="scientific">Pyxidicoccus parkwayensis</name>
    <dbReference type="NCBI Taxonomy" id="2813578"/>
    <lineage>
        <taxon>Bacteria</taxon>
        <taxon>Pseudomonadati</taxon>
        <taxon>Myxococcota</taxon>
        <taxon>Myxococcia</taxon>
        <taxon>Myxococcales</taxon>
        <taxon>Cystobacterineae</taxon>
        <taxon>Myxococcaceae</taxon>
        <taxon>Pyxidicoccus</taxon>
    </lineage>
</organism>
<keyword evidence="4" id="KW-0547">Nucleotide-binding</keyword>
<keyword evidence="5 11" id="KW-0418">Kinase</keyword>
<dbReference type="InterPro" id="IPR036393">
    <property type="entry name" value="AceGlu_kinase-like_sf"/>
</dbReference>
<dbReference type="GO" id="GO:0016301">
    <property type="term" value="F:kinase activity"/>
    <property type="evidence" value="ECO:0007669"/>
    <property type="project" value="UniProtKB-KW"/>
</dbReference>
<evidence type="ECO:0000256" key="8">
    <source>
        <dbReference type="ARBA" id="ARBA00030178"/>
    </source>
</evidence>
<evidence type="ECO:0000256" key="5">
    <source>
        <dbReference type="ARBA" id="ARBA00022777"/>
    </source>
</evidence>
<protein>
    <recommendedName>
        <fullName evidence="1">Acetylglutamate kinase</fullName>
    </recommendedName>
    <alternativeName>
        <fullName evidence="8">N-acetyl-L-glutamate 5-phosphotransferase</fullName>
    </alternativeName>
    <alternativeName>
        <fullName evidence="9">NAG kinase</fullName>
    </alternativeName>
</protein>
<dbReference type="SUPFAM" id="SSF53633">
    <property type="entry name" value="Carbamate kinase-like"/>
    <property type="match status" value="1"/>
</dbReference>
<proteinExistence type="predicted"/>
<evidence type="ECO:0000313" key="12">
    <source>
        <dbReference type="Proteomes" id="UP000662747"/>
    </source>
</evidence>
<comment type="pathway">
    <text evidence="7">Amino-acid biosynthesis.</text>
</comment>
<evidence type="ECO:0000256" key="7">
    <source>
        <dbReference type="ARBA" id="ARBA00029440"/>
    </source>
</evidence>
<accession>A0ABX7NN65</accession>
<dbReference type="Gene3D" id="3.40.1160.10">
    <property type="entry name" value="Acetylglutamate kinase-like"/>
    <property type="match status" value="1"/>
</dbReference>
<evidence type="ECO:0000313" key="11">
    <source>
        <dbReference type="EMBL" id="QSQ19881.1"/>
    </source>
</evidence>
<sequence length="302" mass="31139">MSATAIQTGGGRAPVVVKIGGAAGVDLDNVCADVAELVRRGECIVVVNGGSDAGDGLLKALSMERPEVKTASGNVVRLTHAATLRVLTMAWVGDVNKRAVTALLAKGVSGLGLCGADGRVLLARRRPPLKIQDGERLRIDREHLAGEITEVNTRLLGVLMEQGHVPVVCPPAVTEDGTLVNVDADQAAAAIATALGARALVLLSNVPGLLEDPKNPATLVRWCDDLPRAMELAGGRMRYKMEAARRALTGGVPVVHVSASRNPRPVLSALTAEAGTKLTLPQAGAEAGTKLLLPKAVVDAGA</sequence>
<dbReference type="PANTHER" id="PTHR23342">
    <property type="entry name" value="N-ACETYLGLUTAMATE SYNTHASE"/>
    <property type="match status" value="1"/>
</dbReference>
<evidence type="ECO:0000256" key="3">
    <source>
        <dbReference type="ARBA" id="ARBA00022679"/>
    </source>
</evidence>
<dbReference type="NCBIfam" id="TIGR00761">
    <property type="entry name" value="argB"/>
    <property type="match status" value="1"/>
</dbReference>
<feature type="domain" description="Aspartate/glutamate/uridylate kinase" evidence="10">
    <location>
        <begin position="15"/>
        <end position="256"/>
    </location>
</feature>
<dbReference type="InterPro" id="IPR004662">
    <property type="entry name" value="AcgluKinase_fam"/>
</dbReference>
<dbReference type="Pfam" id="PF00696">
    <property type="entry name" value="AA_kinase"/>
    <property type="match status" value="1"/>
</dbReference>
<keyword evidence="12" id="KW-1185">Reference proteome</keyword>
<dbReference type="Proteomes" id="UP000662747">
    <property type="component" value="Chromosome"/>
</dbReference>
<evidence type="ECO:0000256" key="1">
    <source>
        <dbReference type="ARBA" id="ARBA00021197"/>
    </source>
</evidence>
<reference evidence="11 12" key="1">
    <citation type="submission" date="2021-02" db="EMBL/GenBank/DDBJ databases">
        <title>De Novo genome assembly of isolated myxobacteria.</title>
        <authorList>
            <person name="Stevens D.C."/>
        </authorList>
    </citation>
    <scope>NUCLEOTIDE SEQUENCE [LARGE SCALE GENOMIC DNA]</scope>
    <source>
        <strain evidence="12">SCPEA02</strain>
    </source>
</reference>
<evidence type="ECO:0000256" key="9">
    <source>
        <dbReference type="ARBA" id="ARBA00030639"/>
    </source>
</evidence>
<dbReference type="NCBIfam" id="NF010659">
    <property type="entry name" value="PRK14058.1-1"/>
    <property type="match status" value="1"/>
</dbReference>
<keyword evidence="6" id="KW-0067">ATP-binding</keyword>
<dbReference type="EMBL" id="CP071090">
    <property type="protein sequence ID" value="QSQ19881.1"/>
    <property type="molecule type" value="Genomic_DNA"/>
</dbReference>
<evidence type="ECO:0000259" key="10">
    <source>
        <dbReference type="Pfam" id="PF00696"/>
    </source>
</evidence>
<keyword evidence="2" id="KW-0028">Amino-acid biosynthesis</keyword>